<feature type="transmembrane region" description="Helical" evidence="2">
    <location>
        <begin position="369"/>
        <end position="386"/>
    </location>
</feature>
<keyword evidence="2" id="KW-0812">Transmembrane</keyword>
<dbReference type="GO" id="GO:0005886">
    <property type="term" value="C:plasma membrane"/>
    <property type="evidence" value="ECO:0007669"/>
    <property type="project" value="TreeGrafter"/>
</dbReference>
<protein>
    <recommendedName>
        <fullName evidence="5">Major facilitator superfamily (MFS) profile domain-containing protein</fullName>
    </recommendedName>
</protein>
<keyword evidence="2" id="KW-1133">Transmembrane helix</keyword>
<dbReference type="Gene3D" id="1.20.1250.20">
    <property type="entry name" value="MFS general substrate transporter like domains"/>
    <property type="match status" value="1"/>
</dbReference>
<dbReference type="PANTHER" id="PTHR11328:SF28">
    <property type="entry name" value="MAJOR FACILITATOR SUPERFAMILY DOMAIN-CONTAINING PROTEIN 12"/>
    <property type="match status" value="1"/>
</dbReference>
<evidence type="ECO:0008006" key="5">
    <source>
        <dbReference type="Google" id="ProtNLM"/>
    </source>
</evidence>
<comment type="caution">
    <text evidence="3">The sequence shown here is derived from an EMBL/GenBank/DDBJ whole genome shotgun (WGS) entry which is preliminary data.</text>
</comment>
<feature type="transmembrane region" description="Helical" evidence="2">
    <location>
        <begin position="509"/>
        <end position="530"/>
    </location>
</feature>
<gene>
    <name evidence="3" type="ORF">DEA37_0004760</name>
</gene>
<feature type="transmembrane region" description="Helical" evidence="2">
    <location>
        <begin position="536"/>
        <end position="557"/>
    </location>
</feature>
<dbReference type="EMBL" id="QNGE01001388">
    <property type="protein sequence ID" value="KAA3677677.1"/>
    <property type="molecule type" value="Genomic_DNA"/>
</dbReference>
<feature type="transmembrane region" description="Helical" evidence="2">
    <location>
        <begin position="406"/>
        <end position="425"/>
    </location>
</feature>
<dbReference type="GO" id="GO:0015293">
    <property type="term" value="F:symporter activity"/>
    <property type="evidence" value="ECO:0007669"/>
    <property type="project" value="InterPro"/>
</dbReference>
<feature type="transmembrane region" description="Helical" evidence="2">
    <location>
        <begin position="135"/>
        <end position="158"/>
    </location>
</feature>
<feature type="transmembrane region" description="Helical" evidence="2">
    <location>
        <begin position="179"/>
        <end position="199"/>
    </location>
</feature>
<dbReference type="Proteomes" id="UP000324629">
    <property type="component" value="Unassembled WGS sequence"/>
</dbReference>
<dbReference type="PANTHER" id="PTHR11328">
    <property type="entry name" value="MAJOR FACILITATOR SUPERFAMILY DOMAIN-CONTAINING PROTEIN"/>
    <property type="match status" value="1"/>
</dbReference>
<proteinExistence type="inferred from homology"/>
<organism evidence="3 4">
    <name type="scientific">Paragonimus westermani</name>
    <dbReference type="NCBI Taxonomy" id="34504"/>
    <lineage>
        <taxon>Eukaryota</taxon>
        <taxon>Metazoa</taxon>
        <taxon>Spiralia</taxon>
        <taxon>Lophotrochozoa</taxon>
        <taxon>Platyhelminthes</taxon>
        <taxon>Trematoda</taxon>
        <taxon>Digenea</taxon>
        <taxon>Plagiorchiida</taxon>
        <taxon>Troglotremata</taxon>
        <taxon>Troglotrematidae</taxon>
        <taxon>Paragonimus</taxon>
    </lineage>
</organism>
<evidence type="ECO:0000256" key="2">
    <source>
        <dbReference type="SAM" id="Phobius"/>
    </source>
</evidence>
<name>A0A5J4NPU6_9TREM</name>
<feature type="transmembrane region" description="Helical" evidence="2">
    <location>
        <begin position="106"/>
        <end position="123"/>
    </location>
</feature>
<feature type="transmembrane region" description="Helical" evidence="2">
    <location>
        <begin position="437"/>
        <end position="458"/>
    </location>
</feature>
<dbReference type="InterPro" id="IPR036259">
    <property type="entry name" value="MFS_trans_sf"/>
</dbReference>
<keyword evidence="2" id="KW-0472">Membrane</keyword>
<feature type="transmembrane region" description="Helical" evidence="2">
    <location>
        <begin position="248"/>
        <end position="271"/>
    </location>
</feature>
<dbReference type="AlphaFoldDB" id="A0A5J4NPU6"/>
<evidence type="ECO:0000313" key="4">
    <source>
        <dbReference type="Proteomes" id="UP000324629"/>
    </source>
</evidence>
<dbReference type="SUPFAM" id="SSF103473">
    <property type="entry name" value="MFS general substrate transporter"/>
    <property type="match status" value="1"/>
</dbReference>
<feature type="transmembrane region" description="Helical" evidence="2">
    <location>
        <begin position="464"/>
        <end position="488"/>
    </location>
</feature>
<accession>A0A5J4NPU6</accession>
<evidence type="ECO:0000313" key="3">
    <source>
        <dbReference type="EMBL" id="KAA3677677.1"/>
    </source>
</evidence>
<sequence length="590" mass="65935">MKWINRLAYGAGQMQKDLAASVLSIFSILYFENCLSIQSVQVGSLWLYGQVVNAVSTPLIGYFSDRATNQSEHLDSVKQSFGEEQSKLGRVLMALRSRFGLSNRKVWHLYGSLMLTISLPALFGQPEQFAYYPLWAKLLVCGSLLTFVQIGWAAVQIAHLTMINSLSTDQAERVLLVSLRYFFSSVGDISTFLLSYILLQEKNPRETIALHSVDEQSRNTSTTIPSISASNSSRSLVGSQFTIKDMPFFRNISLVLTAYGVLFVICFQLCVPERLPNVLEKGDQLANENEVDGSIAASAPCILKKDPVEAMPEFIKSLDEFQSLASQLNELGRSRSQIYTVSFTQTVNHAVESKLTNPRPLRWYDWFRMWRFWVGCIIFTTTRTSVTLSNVYLSPFLLKTLKLEKSSIVLVPLVIYGTSLVTALIQHRITKLTGRLGNTLIGVIFSLSYSTVIFFYQPENANQAMVYVAAILLGVGSAFNNVVAIVVVSDMIGTSQVQTAAFVHGFASLMDKVFTGLSIQMIQLTIPWLSYKDVEVFIAGTFLLIGGSLSVFDYMYWSPNRLRKTAEQKQNTVPPAVNHDSWTLKKTVKL</sequence>
<evidence type="ECO:0000256" key="1">
    <source>
        <dbReference type="ARBA" id="ARBA00008335"/>
    </source>
</evidence>
<keyword evidence="4" id="KW-1185">Reference proteome</keyword>
<dbReference type="Pfam" id="PF13347">
    <property type="entry name" value="MFS_2"/>
    <property type="match status" value="1"/>
</dbReference>
<reference evidence="3 4" key="1">
    <citation type="journal article" date="2019" name="Gigascience">
        <title>Whole-genome sequence of the oriental lung fluke Paragonimus westermani.</title>
        <authorList>
            <person name="Oey H."/>
            <person name="Zakrzewski M."/>
            <person name="Narain K."/>
            <person name="Devi K.R."/>
            <person name="Agatsuma T."/>
            <person name="Nawaratna S."/>
            <person name="Gobert G.N."/>
            <person name="Jones M.K."/>
            <person name="Ragan M.A."/>
            <person name="McManus D.P."/>
            <person name="Krause L."/>
        </authorList>
    </citation>
    <scope>NUCLEOTIDE SEQUENCE [LARGE SCALE GENOMIC DNA]</scope>
    <source>
        <strain evidence="3 4">IND2009</strain>
    </source>
</reference>
<dbReference type="GO" id="GO:0008643">
    <property type="term" value="P:carbohydrate transport"/>
    <property type="evidence" value="ECO:0007669"/>
    <property type="project" value="InterPro"/>
</dbReference>
<comment type="similarity">
    <text evidence="1">Belongs to the major facilitator superfamily.</text>
</comment>
<dbReference type="InterPro" id="IPR039672">
    <property type="entry name" value="MFS_2"/>
</dbReference>